<feature type="signal peptide" evidence="1">
    <location>
        <begin position="1"/>
        <end position="24"/>
    </location>
</feature>
<reference evidence="4" key="1">
    <citation type="submission" date="2015-11" db="EMBL/GenBank/DDBJ databases">
        <title>Draft Genome Sequence of the Radioresistant Bacterium Deinococcus grandis, Isolated from Freshwater Fish in Japan.</title>
        <authorList>
            <person name="Satoh K."/>
            <person name="Onodera T."/>
            <person name="Omoso K."/>
            <person name="Takeda-Yano K."/>
            <person name="Katayama T."/>
            <person name="Oono Y."/>
            <person name="Narumi I."/>
        </authorList>
    </citation>
    <scope>NUCLEOTIDE SEQUENCE [LARGE SCALE GENOMIC DNA]</scope>
    <source>
        <strain evidence="4">ATCC 43672</strain>
    </source>
</reference>
<evidence type="ECO:0000313" key="3">
    <source>
        <dbReference type="EMBL" id="GAQ22219.1"/>
    </source>
</evidence>
<evidence type="ECO:0000256" key="1">
    <source>
        <dbReference type="SAM" id="SignalP"/>
    </source>
</evidence>
<comment type="caution">
    <text evidence="3">The sequence shown here is derived from an EMBL/GenBank/DDBJ whole genome shotgun (WGS) entry which is preliminary data.</text>
</comment>
<dbReference type="Pfam" id="PF06725">
    <property type="entry name" value="3D"/>
    <property type="match status" value="1"/>
</dbReference>
<protein>
    <recommendedName>
        <fullName evidence="2">3D domain-containing protein</fullName>
    </recommendedName>
</protein>
<dbReference type="OrthoDB" id="9798935at2"/>
<dbReference type="GO" id="GO:0019867">
    <property type="term" value="C:outer membrane"/>
    <property type="evidence" value="ECO:0007669"/>
    <property type="project" value="InterPro"/>
</dbReference>
<dbReference type="InterPro" id="IPR010611">
    <property type="entry name" value="3D_dom"/>
</dbReference>
<dbReference type="EMBL" id="BCMS01000001">
    <property type="protein sequence ID" value="GAQ22219.1"/>
    <property type="molecule type" value="Genomic_DNA"/>
</dbReference>
<dbReference type="Proteomes" id="UP000056209">
    <property type="component" value="Unassembled WGS sequence"/>
</dbReference>
<name>A0A100HMJ1_9DEIO</name>
<evidence type="ECO:0000313" key="4">
    <source>
        <dbReference type="Proteomes" id="UP000056209"/>
    </source>
</evidence>
<feature type="domain" description="3D" evidence="2">
    <location>
        <begin position="130"/>
        <end position="192"/>
    </location>
</feature>
<keyword evidence="4" id="KW-1185">Reference proteome</keyword>
<dbReference type="CDD" id="cd22784">
    <property type="entry name" value="DPBB_MltA_YuiC-like"/>
    <property type="match status" value="1"/>
</dbReference>
<dbReference type="GO" id="GO:0009254">
    <property type="term" value="P:peptidoglycan turnover"/>
    <property type="evidence" value="ECO:0007669"/>
    <property type="project" value="InterPro"/>
</dbReference>
<sequence>MFQAPIRRLQALIVALVGFTGAAAQTAAPALPASTVATDAVRDALAQTAPSQNSAQQAAQNQAAQNRAAGVAATQASDVVAVTPIRGKSVIARSTAYNSTPGQTDATPFITATGTRTRPGVIALSRDLLRIFPYGTRVMIEDLSGRYSSMLKNRVFIVEDTMAARKTNSVDVWMPTRSEALNWGARQIRITAVR</sequence>
<dbReference type="GO" id="GO:0004553">
    <property type="term" value="F:hydrolase activity, hydrolyzing O-glycosyl compounds"/>
    <property type="evidence" value="ECO:0007669"/>
    <property type="project" value="InterPro"/>
</dbReference>
<gene>
    <name evidence="3" type="ORF">DEIGR_102246</name>
</gene>
<proteinExistence type="predicted"/>
<organism evidence="3 4">
    <name type="scientific">Deinococcus grandis</name>
    <dbReference type="NCBI Taxonomy" id="57498"/>
    <lineage>
        <taxon>Bacteria</taxon>
        <taxon>Thermotogati</taxon>
        <taxon>Deinococcota</taxon>
        <taxon>Deinococci</taxon>
        <taxon>Deinococcales</taxon>
        <taxon>Deinococcaceae</taxon>
        <taxon>Deinococcus</taxon>
    </lineage>
</organism>
<feature type="chain" id="PRO_5007086679" description="3D domain-containing protein" evidence="1">
    <location>
        <begin position="25"/>
        <end position="194"/>
    </location>
</feature>
<dbReference type="AlphaFoldDB" id="A0A100HMJ1"/>
<accession>A0A100HMJ1</accession>
<evidence type="ECO:0000259" key="2">
    <source>
        <dbReference type="Pfam" id="PF06725"/>
    </source>
</evidence>
<dbReference type="RefSeq" id="WP_058977226.1">
    <property type="nucleotide sequence ID" value="NZ_BCMS01000001.1"/>
</dbReference>
<keyword evidence="1" id="KW-0732">Signal</keyword>